<evidence type="ECO:0000256" key="1">
    <source>
        <dbReference type="SAM" id="SignalP"/>
    </source>
</evidence>
<reference evidence="2" key="1">
    <citation type="submission" date="2021-12" db="EMBL/GenBank/DDBJ databases">
        <authorList>
            <person name="Rodrigo-Torres L."/>
            <person name="Arahal R. D."/>
            <person name="Lucena T."/>
        </authorList>
    </citation>
    <scope>NUCLEOTIDE SEQUENCE</scope>
    <source>
        <strain evidence="2">CECT 8419</strain>
    </source>
</reference>
<gene>
    <name evidence="2" type="ORF">LEM8419_02627</name>
</gene>
<sequence>MRILIALLSLCLAACSTPGRVASPALVPPTSVATPYTLFGGELPAYWYEGKAELSTYRLQQARYGELRDGQAVLIQVTEDFLTDEQVKNDAYENPNSTPVLKTNLIRRFTTGLYDYSVMSSVFTPTDGTTQPRTLKVTTSSQDWCGQSFTQLNYRGEEHYAMQLRSYFEREGDVDELLTSDFLEDEVFNRIRIGGDLPTGTFRVIPPTGYLLMTHQPYRAYAAQASTDDLQDGTRSYTLDYPELQRQFTVTFDAAAPYIIRGWTETYPSRGELLTTTATLEAQTKQAYWQLNARKDAPLRSELNLH</sequence>
<keyword evidence="3" id="KW-1185">Reference proteome</keyword>
<evidence type="ECO:0008006" key="4">
    <source>
        <dbReference type="Google" id="ProtNLM"/>
    </source>
</evidence>
<accession>A0ABM9B3C1</accession>
<feature type="chain" id="PRO_5047080256" description="Septum formation inhibitor Maf" evidence="1">
    <location>
        <begin position="22"/>
        <end position="306"/>
    </location>
</feature>
<comment type="caution">
    <text evidence="2">The sequence shown here is derived from an EMBL/GenBank/DDBJ whole genome shotgun (WGS) entry which is preliminary data.</text>
</comment>
<dbReference type="Proteomes" id="UP000837803">
    <property type="component" value="Unassembled WGS sequence"/>
</dbReference>
<evidence type="ECO:0000313" key="3">
    <source>
        <dbReference type="Proteomes" id="UP000837803"/>
    </source>
</evidence>
<proteinExistence type="predicted"/>
<feature type="signal peptide" evidence="1">
    <location>
        <begin position="1"/>
        <end position="21"/>
    </location>
</feature>
<protein>
    <recommendedName>
        <fullName evidence="4">Septum formation inhibitor Maf</fullName>
    </recommendedName>
</protein>
<keyword evidence="1" id="KW-0732">Signal</keyword>
<evidence type="ECO:0000313" key="2">
    <source>
        <dbReference type="EMBL" id="CAH1001721.1"/>
    </source>
</evidence>
<organism evidence="2 3">
    <name type="scientific">Neolewinella maritima</name>
    <dbReference type="NCBI Taxonomy" id="1383882"/>
    <lineage>
        <taxon>Bacteria</taxon>
        <taxon>Pseudomonadati</taxon>
        <taxon>Bacteroidota</taxon>
        <taxon>Saprospiria</taxon>
        <taxon>Saprospirales</taxon>
        <taxon>Lewinellaceae</taxon>
        <taxon>Neolewinella</taxon>
    </lineage>
</organism>
<dbReference type="RefSeq" id="WP_238751570.1">
    <property type="nucleotide sequence ID" value="NZ_CAKLPZ010000003.1"/>
</dbReference>
<dbReference type="EMBL" id="CAKLPZ010000003">
    <property type="protein sequence ID" value="CAH1001721.1"/>
    <property type="molecule type" value="Genomic_DNA"/>
</dbReference>
<name>A0ABM9B3C1_9BACT</name>